<dbReference type="Proteomes" id="UP001054902">
    <property type="component" value="Unassembled WGS sequence"/>
</dbReference>
<sequence length="446" mass="50684">MISAPKSIRKIACVEASQASVLRAFQIKGYKTIPFKKGETYETCLKYKTAAIIWSKNMVSKKAQRSFHPWHRFNSLPKRNLLSSKSALLESLRNWSETAHVPIPFVPETFILPADKDRVLQRIDKEGGISQPWVAKIPDSDNGIGIVMFGPNAPAIKIAMETLSGNTASDENLMKKLRNTLVYTQRDDLLQKADEKAKFKKMITTADRSHSPLILQQYICNELSYEGRKFDLRVFFLVASVNPLIVLYHEGYLRVSPRKYDTSTFGSTRDHLTNLGSFETQADNVIGFEKWDRVLRKYAQEKASILSEEIVNDPLQHVEKQIMHAIAASMAASRNKAFAGFGNGKEKMQNGFALFGGDFIIDQHLNVWLTELQTSPGLLHETPWKKAFNDELLPSAIGIVEEIYGKQTRGEEVSPIQNHGKYKLVFNDSFQYKYDFERKTFEEGDC</sequence>
<protein>
    <recommendedName>
        <fullName evidence="6">ATP-grasp domain-containing protein</fullName>
    </recommendedName>
</protein>
<dbReference type="GO" id="GO:0000226">
    <property type="term" value="P:microtubule cytoskeleton organization"/>
    <property type="evidence" value="ECO:0007669"/>
    <property type="project" value="TreeGrafter"/>
</dbReference>
<dbReference type="EMBL" id="BLLK01000046">
    <property type="protein sequence ID" value="GFH53113.1"/>
    <property type="molecule type" value="Genomic_DNA"/>
</dbReference>
<dbReference type="SUPFAM" id="SSF56059">
    <property type="entry name" value="Glutathione synthetase ATP-binding domain-like"/>
    <property type="match status" value="1"/>
</dbReference>
<evidence type="ECO:0000313" key="4">
    <source>
        <dbReference type="EMBL" id="GFH53113.1"/>
    </source>
</evidence>
<dbReference type="GO" id="GO:0070740">
    <property type="term" value="F:tubulin-glutamic acid ligase activity"/>
    <property type="evidence" value="ECO:0007669"/>
    <property type="project" value="TreeGrafter"/>
</dbReference>
<keyword evidence="2" id="KW-0547">Nucleotide-binding</keyword>
<dbReference type="PROSITE" id="PS51221">
    <property type="entry name" value="TTL"/>
    <property type="match status" value="1"/>
</dbReference>
<evidence type="ECO:0000256" key="1">
    <source>
        <dbReference type="ARBA" id="ARBA00022598"/>
    </source>
</evidence>
<dbReference type="GO" id="GO:0036064">
    <property type="term" value="C:ciliary basal body"/>
    <property type="evidence" value="ECO:0007669"/>
    <property type="project" value="TreeGrafter"/>
</dbReference>
<dbReference type="PANTHER" id="PTHR12241">
    <property type="entry name" value="TUBULIN POLYGLUTAMYLASE"/>
    <property type="match status" value="1"/>
</dbReference>
<evidence type="ECO:0000313" key="5">
    <source>
        <dbReference type="Proteomes" id="UP001054902"/>
    </source>
</evidence>
<accession>A0AAD3CW62</accession>
<dbReference type="InterPro" id="IPR004344">
    <property type="entry name" value="TTL/TTLL_fam"/>
</dbReference>
<dbReference type="GO" id="GO:0005524">
    <property type="term" value="F:ATP binding"/>
    <property type="evidence" value="ECO:0007669"/>
    <property type="project" value="UniProtKB-KW"/>
</dbReference>
<dbReference type="GO" id="GO:0015631">
    <property type="term" value="F:tubulin binding"/>
    <property type="evidence" value="ECO:0007669"/>
    <property type="project" value="TreeGrafter"/>
</dbReference>
<reference evidence="4 5" key="1">
    <citation type="journal article" date="2021" name="Sci. Rep.">
        <title>The genome of the diatom Chaetoceros tenuissimus carries an ancient integrated fragment of an extant virus.</title>
        <authorList>
            <person name="Hongo Y."/>
            <person name="Kimura K."/>
            <person name="Takaki Y."/>
            <person name="Yoshida Y."/>
            <person name="Baba S."/>
            <person name="Kobayashi G."/>
            <person name="Nagasaki K."/>
            <person name="Hano T."/>
            <person name="Tomaru Y."/>
        </authorList>
    </citation>
    <scope>NUCLEOTIDE SEQUENCE [LARGE SCALE GENOMIC DNA]</scope>
    <source>
        <strain evidence="4 5">NIES-3715</strain>
    </source>
</reference>
<name>A0AAD3CW62_9STRA</name>
<dbReference type="AlphaFoldDB" id="A0AAD3CW62"/>
<dbReference type="Pfam" id="PF03133">
    <property type="entry name" value="TTL"/>
    <property type="match status" value="1"/>
</dbReference>
<evidence type="ECO:0000256" key="3">
    <source>
        <dbReference type="ARBA" id="ARBA00022840"/>
    </source>
</evidence>
<evidence type="ECO:0000256" key="2">
    <source>
        <dbReference type="ARBA" id="ARBA00022741"/>
    </source>
</evidence>
<keyword evidence="1" id="KW-0436">Ligase</keyword>
<evidence type="ECO:0008006" key="6">
    <source>
        <dbReference type="Google" id="ProtNLM"/>
    </source>
</evidence>
<gene>
    <name evidence="4" type="ORF">CTEN210_09589</name>
</gene>
<comment type="caution">
    <text evidence="4">The sequence shown here is derived from an EMBL/GenBank/DDBJ whole genome shotgun (WGS) entry which is preliminary data.</text>
</comment>
<keyword evidence="5" id="KW-1185">Reference proteome</keyword>
<proteinExistence type="predicted"/>
<dbReference type="Gene3D" id="3.30.470.20">
    <property type="entry name" value="ATP-grasp fold, B domain"/>
    <property type="match status" value="1"/>
</dbReference>
<organism evidence="4 5">
    <name type="scientific">Chaetoceros tenuissimus</name>
    <dbReference type="NCBI Taxonomy" id="426638"/>
    <lineage>
        <taxon>Eukaryota</taxon>
        <taxon>Sar</taxon>
        <taxon>Stramenopiles</taxon>
        <taxon>Ochrophyta</taxon>
        <taxon>Bacillariophyta</taxon>
        <taxon>Coscinodiscophyceae</taxon>
        <taxon>Chaetocerotophycidae</taxon>
        <taxon>Chaetocerotales</taxon>
        <taxon>Chaetocerotaceae</taxon>
        <taxon>Chaetoceros</taxon>
    </lineage>
</organism>
<keyword evidence="3" id="KW-0067">ATP-binding</keyword>